<dbReference type="InterPro" id="IPR004843">
    <property type="entry name" value="Calcineurin-like_PHP"/>
</dbReference>
<dbReference type="Gene3D" id="3.60.21.10">
    <property type="match status" value="1"/>
</dbReference>
<evidence type="ECO:0000313" key="3">
    <source>
        <dbReference type="Proteomes" id="UP000615760"/>
    </source>
</evidence>
<dbReference type="PANTHER" id="PTHR42850:SF4">
    <property type="entry name" value="ZINC-DEPENDENT ENDOPOLYPHOSPHATASE"/>
    <property type="match status" value="1"/>
</dbReference>
<protein>
    <submittedName>
        <fullName evidence="2">Metallophosphatase</fullName>
    </submittedName>
</protein>
<proteinExistence type="predicted"/>
<feature type="domain" description="Calcineurin-like phosphoesterase" evidence="1">
    <location>
        <begin position="3"/>
        <end position="132"/>
    </location>
</feature>
<reference evidence="3" key="1">
    <citation type="journal article" date="2019" name="Int. J. Syst. Evol. Microbiol.">
        <title>The Global Catalogue of Microorganisms (GCM) 10K type strain sequencing project: providing services to taxonomists for standard genome sequencing and annotation.</title>
        <authorList>
            <consortium name="The Broad Institute Genomics Platform"/>
            <consortium name="The Broad Institute Genome Sequencing Center for Infectious Disease"/>
            <person name="Wu L."/>
            <person name="Ma J."/>
        </authorList>
    </citation>
    <scope>NUCLEOTIDE SEQUENCE [LARGE SCALE GENOMIC DNA]</scope>
    <source>
        <strain evidence="3">CGMCC 1.15461</strain>
    </source>
</reference>
<dbReference type="RefSeq" id="WP_188621603.1">
    <property type="nucleotide sequence ID" value="NZ_BMJE01000007.1"/>
</dbReference>
<name>A0ABQ1K1T8_9FLAO</name>
<organism evidence="2 3">
    <name type="scientific">Flavobacterium suaedae</name>
    <dbReference type="NCBI Taxonomy" id="1767027"/>
    <lineage>
        <taxon>Bacteria</taxon>
        <taxon>Pseudomonadati</taxon>
        <taxon>Bacteroidota</taxon>
        <taxon>Flavobacteriia</taxon>
        <taxon>Flavobacteriales</taxon>
        <taxon>Flavobacteriaceae</taxon>
        <taxon>Flavobacterium</taxon>
    </lineage>
</organism>
<dbReference type="Pfam" id="PF00149">
    <property type="entry name" value="Metallophos"/>
    <property type="match status" value="1"/>
</dbReference>
<dbReference type="EMBL" id="BMJE01000007">
    <property type="protein sequence ID" value="GGB83579.1"/>
    <property type="molecule type" value="Genomic_DNA"/>
</dbReference>
<dbReference type="CDD" id="cd00144">
    <property type="entry name" value="MPP_PPP_family"/>
    <property type="match status" value="1"/>
</dbReference>
<dbReference type="PRINTS" id="PR00114">
    <property type="entry name" value="STPHPHTASE"/>
</dbReference>
<evidence type="ECO:0000259" key="1">
    <source>
        <dbReference type="Pfam" id="PF00149"/>
    </source>
</evidence>
<sequence length="242" mass="27921">MSRTLVIGDIHGAHKALEQVFDRAAVTTNDKIIFLGDYVDGWSESPEVIDFLIKIKDSYNCIFILGNHDELLLEWFKKGIPNQEWLNHGGKLTSEVYSSIPKGKLQLHTQFLENLQNHYLDESNRLFLHAGFTSHHGVSREHYTRMLYWDRTLWETALALDENIDTDHPHYPKRFTVYNEIYIGHTPVTRIGETTPINKANIWNVDTGAAFKGPLTVIDADTKEYWQSDPVHLLYPNESGRN</sequence>
<evidence type="ECO:0000313" key="2">
    <source>
        <dbReference type="EMBL" id="GGB83579.1"/>
    </source>
</evidence>
<gene>
    <name evidence="2" type="primary">pphA</name>
    <name evidence="2" type="ORF">GCM10007424_24490</name>
</gene>
<keyword evidence="3" id="KW-1185">Reference proteome</keyword>
<dbReference type="Proteomes" id="UP000615760">
    <property type="component" value="Unassembled WGS sequence"/>
</dbReference>
<dbReference type="InterPro" id="IPR050126">
    <property type="entry name" value="Ap4A_hydrolase"/>
</dbReference>
<dbReference type="PANTHER" id="PTHR42850">
    <property type="entry name" value="METALLOPHOSPHOESTERASE"/>
    <property type="match status" value="1"/>
</dbReference>
<comment type="caution">
    <text evidence="2">The sequence shown here is derived from an EMBL/GenBank/DDBJ whole genome shotgun (WGS) entry which is preliminary data.</text>
</comment>
<dbReference type="InterPro" id="IPR006186">
    <property type="entry name" value="Ser/Thr-sp_prot-phosphatase"/>
</dbReference>
<dbReference type="SUPFAM" id="SSF56300">
    <property type="entry name" value="Metallo-dependent phosphatases"/>
    <property type="match status" value="1"/>
</dbReference>
<dbReference type="InterPro" id="IPR029052">
    <property type="entry name" value="Metallo-depent_PP-like"/>
</dbReference>
<accession>A0ABQ1K1T8</accession>